<feature type="transmembrane region" description="Helical" evidence="2">
    <location>
        <begin position="41"/>
        <end position="60"/>
    </location>
</feature>
<accession>A0A1V0ABI9</accession>
<evidence type="ECO:0000256" key="1">
    <source>
        <dbReference type="SAM" id="MobiDB-lite"/>
    </source>
</evidence>
<dbReference type="OrthoDB" id="3542794at2"/>
<evidence type="ECO:0000256" key="2">
    <source>
        <dbReference type="SAM" id="Phobius"/>
    </source>
</evidence>
<feature type="compositionally biased region" description="Low complexity" evidence="1">
    <location>
        <begin position="79"/>
        <end position="88"/>
    </location>
</feature>
<dbReference type="KEGG" id="noa:BKM31_44365"/>
<keyword evidence="2" id="KW-0472">Membrane</keyword>
<evidence type="ECO:0000313" key="3">
    <source>
        <dbReference type="EMBL" id="AQZ67567.1"/>
    </source>
</evidence>
<keyword evidence="2" id="KW-1133">Transmembrane helix</keyword>
<dbReference type="AlphaFoldDB" id="A0A1V0ABI9"/>
<keyword evidence="4" id="KW-1185">Reference proteome</keyword>
<gene>
    <name evidence="3" type="ORF">BKM31_44365</name>
</gene>
<sequence length="396" mass="42420">MRSEEDLVLTMRAAAGQTRLPPDLASGVAGRRRARRARKRAGAALAAAAVVIVIGGISVGTSGQERTIPPAASPAGQEPAASPSSAIRPATEVWPEAVTRIPATDRPVTALSATEVLLYKDERFEVYDSATGRTRVLGRVPAAPSRVAVGTQDIAWADTKLGLWVLPRQGGQARRVGTAAADVYELAVTDGFLVWSGERPGVYRMPLAGGTPELMPGAGELRLASWPYAHAWDAAGNVTRIVDLETGRSTPVAVPEGADRWQCGPEWCTGLVNERPIVQRVDGSGRRTLPRTFMGYGLWWLLDDRHALYRVYEPDVNKAGVPLAIVYDLATGEMGGVGERTPGVEGGDVGRVQDFPTLFWDAGARFYRHCADRSCEIRTRGGGKEYTVLNVAAIRG</sequence>
<feature type="region of interest" description="Disordered" evidence="1">
    <location>
        <begin position="64"/>
        <end position="88"/>
    </location>
</feature>
<dbReference type="EMBL" id="CP017717">
    <property type="protein sequence ID" value="AQZ67567.1"/>
    <property type="molecule type" value="Genomic_DNA"/>
</dbReference>
<dbReference type="Proteomes" id="UP000190797">
    <property type="component" value="Chromosome"/>
</dbReference>
<reference evidence="4" key="1">
    <citation type="journal article" date="2017" name="Med. Chem. Commun.">
        <title>Nonomuraea sp. ATCC 55076 harbours the largest actinomycete chromosome to date and the kistamicin biosynthetic gene cluster.</title>
        <authorList>
            <person name="Nazari B."/>
            <person name="Forneris C.C."/>
            <person name="Gibson M.I."/>
            <person name="Moon K."/>
            <person name="Schramma K.R."/>
            <person name="Seyedsayamdost M.R."/>
        </authorList>
    </citation>
    <scope>NUCLEOTIDE SEQUENCE [LARGE SCALE GENOMIC DNA]</scope>
    <source>
        <strain evidence="4">ATCC 55076</strain>
    </source>
</reference>
<dbReference type="STRING" id="1909395.BKM31_44365"/>
<proteinExistence type="predicted"/>
<dbReference type="RefSeq" id="WP_080043873.1">
    <property type="nucleotide sequence ID" value="NZ_CP017717.1"/>
</dbReference>
<keyword evidence="2" id="KW-0812">Transmembrane</keyword>
<evidence type="ECO:0000313" key="4">
    <source>
        <dbReference type="Proteomes" id="UP000190797"/>
    </source>
</evidence>
<dbReference type="SUPFAM" id="SSF63825">
    <property type="entry name" value="YWTD domain"/>
    <property type="match status" value="1"/>
</dbReference>
<name>A0A1V0ABI9_9ACTN</name>
<protein>
    <submittedName>
        <fullName evidence="3">Uncharacterized protein</fullName>
    </submittedName>
</protein>
<organism evidence="3 4">
    <name type="scientific">[Actinomadura] parvosata subsp. kistnae</name>
    <dbReference type="NCBI Taxonomy" id="1909395"/>
    <lineage>
        <taxon>Bacteria</taxon>
        <taxon>Bacillati</taxon>
        <taxon>Actinomycetota</taxon>
        <taxon>Actinomycetes</taxon>
        <taxon>Streptosporangiales</taxon>
        <taxon>Streptosporangiaceae</taxon>
        <taxon>Nonomuraea</taxon>
    </lineage>
</organism>